<dbReference type="EMBL" id="JH815978">
    <property type="protein sequence ID" value="EKC25690.1"/>
    <property type="molecule type" value="Genomic_DNA"/>
</dbReference>
<dbReference type="AlphaFoldDB" id="K1QA23"/>
<gene>
    <name evidence="1" type="ORF">CGI_10017625</name>
</gene>
<accession>K1QA23</accession>
<evidence type="ECO:0000313" key="1">
    <source>
        <dbReference type="EMBL" id="EKC25690.1"/>
    </source>
</evidence>
<organism evidence="1">
    <name type="scientific">Magallana gigas</name>
    <name type="common">Pacific oyster</name>
    <name type="synonym">Crassostrea gigas</name>
    <dbReference type="NCBI Taxonomy" id="29159"/>
    <lineage>
        <taxon>Eukaryota</taxon>
        <taxon>Metazoa</taxon>
        <taxon>Spiralia</taxon>
        <taxon>Lophotrochozoa</taxon>
        <taxon>Mollusca</taxon>
        <taxon>Bivalvia</taxon>
        <taxon>Autobranchia</taxon>
        <taxon>Pteriomorphia</taxon>
        <taxon>Ostreida</taxon>
        <taxon>Ostreoidea</taxon>
        <taxon>Ostreidae</taxon>
        <taxon>Magallana</taxon>
    </lineage>
</organism>
<sequence length="155" mass="16974">MGPCVSKHYRQVYVALTVKEGKNRREVRQLLIQLFGRCRKNTVLPAIVQGVGPANTASMCNLTLGLEILIDETMVDILRESSPVPANILSKYTTGSNSDASSCNPPVPTASSQTFARCMSVMAKAELARRLSKPIMGIEEPKLDRPVRAYRPPGM</sequence>
<reference evidence="1" key="1">
    <citation type="journal article" date="2012" name="Nature">
        <title>The oyster genome reveals stress adaptation and complexity of shell formation.</title>
        <authorList>
            <person name="Zhang G."/>
            <person name="Fang X."/>
            <person name="Guo X."/>
            <person name="Li L."/>
            <person name="Luo R."/>
            <person name="Xu F."/>
            <person name="Yang P."/>
            <person name="Zhang L."/>
            <person name="Wang X."/>
            <person name="Qi H."/>
            <person name="Xiong Z."/>
            <person name="Que H."/>
            <person name="Xie Y."/>
            <person name="Holland P.W."/>
            <person name="Paps J."/>
            <person name="Zhu Y."/>
            <person name="Wu F."/>
            <person name="Chen Y."/>
            <person name="Wang J."/>
            <person name="Peng C."/>
            <person name="Meng J."/>
            <person name="Yang L."/>
            <person name="Liu J."/>
            <person name="Wen B."/>
            <person name="Zhang N."/>
            <person name="Huang Z."/>
            <person name="Zhu Q."/>
            <person name="Feng Y."/>
            <person name="Mount A."/>
            <person name="Hedgecock D."/>
            <person name="Xu Z."/>
            <person name="Liu Y."/>
            <person name="Domazet-Loso T."/>
            <person name="Du Y."/>
            <person name="Sun X."/>
            <person name="Zhang S."/>
            <person name="Liu B."/>
            <person name="Cheng P."/>
            <person name="Jiang X."/>
            <person name="Li J."/>
            <person name="Fan D."/>
            <person name="Wang W."/>
            <person name="Fu W."/>
            <person name="Wang T."/>
            <person name="Wang B."/>
            <person name="Zhang J."/>
            <person name="Peng Z."/>
            <person name="Li Y."/>
            <person name="Li N."/>
            <person name="Wang J."/>
            <person name="Chen M."/>
            <person name="He Y."/>
            <person name="Tan F."/>
            <person name="Song X."/>
            <person name="Zheng Q."/>
            <person name="Huang R."/>
            <person name="Yang H."/>
            <person name="Du X."/>
            <person name="Chen L."/>
            <person name="Yang M."/>
            <person name="Gaffney P.M."/>
            <person name="Wang S."/>
            <person name="Luo L."/>
            <person name="She Z."/>
            <person name="Ming Y."/>
            <person name="Huang W."/>
            <person name="Zhang S."/>
            <person name="Huang B."/>
            <person name="Zhang Y."/>
            <person name="Qu T."/>
            <person name="Ni P."/>
            <person name="Miao G."/>
            <person name="Wang J."/>
            <person name="Wang Q."/>
            <person name="Steinberg C.E."/>
            <person name="Wang H."/>
            <person name="Li N."/>
            <person name="Qian L."/>
            <person name="Zhang G."/>
            <person name="Li Y."/>
            <person name="Yang H."/>
            <person name="Liu X."/>
            <person name="Wang J."/>
            <person name="Yin Y."/>
            <person name="Wang J."/>
        </authorList>
    </citation>
    <scope>NUCLEOTIDE SEQUENCE [LARGE SCALE GENOMIC DNA]</scope>
    <source>
        <strain evidence="1">05x7-T-G4-1.051#20</strain>
    </source>
</reference>
<proteinExistence type="predicted"/>
<protein>
    <submittedName>
        <fullName evidence="1">Uncharacterized protein</fullName>
    </submittedName>
</protein>
<dbReference type="InParanoid" id="K1QA23"/>
<name>K1QA23_MAGGI</name>
<dbReference type="HOGENOM" id="CLU_1697223_0_0_1"/>